<evidence type="ECO:0000313" key="4">
    <source>
        <dbReference type="EMBL" id="RGB71808.1"/>
    </source>
</evidence>
<gene>
    <name evidence="4" type="ORF">DWZ89_04715</name>
</gene>
<evidence type="ECO:0000259" key="3">
    <source>
        <dbReference type="Pfam" id="PF26079"/>
    </source>
</evidence>
<reference evidence="4 5" key="1">
    <citation type="submission" date="2018-08" db="EMBL/GenBank/DDBJ databases">
        <title>A genome reference for cultivated species of the human gut microbiota.</title>
        <authorList>
            <person name="Zou Y."/>
            <person name="Xue W."/>
            <person name="Luo G."/>
        </authorList>
    </citation>
    <scope>NUCLEOTIDE SEQUENCE [LARGE SCALE GENOMIC DNA]</scope>
    <source>
        <strain evidence="4 5">AF36-11AT</strain>
    </source>
</reference>
<sequence length="359" mass="38599">MFEAQTYDKVLEEILSRAPDGIDLRQGSIFYDAVAGIAFKIAKYYADLEQVFEMVFLVTATGDYLTLKAEEYAVYRQAAATAKYRIKYDGELPELGTRFFCSGQYFVLAQDDALGIYIEAEKAGTEANDIPAGTSVVPTDTQRSLTACSIVEELEPGADDEDDESLRKRVQEKIAGPAENGNQQHYKTWCESISGVGRARIVPLWAGENTVKGVLIDTEGGPASEAVVQRVQEYIDPGGTGLGEGQANIGAHFTATSATAKRVNISFSVTLAKGGDLASVRSAAQTALKAQIKSINLTTDDSETPTLRISTVGNTIYGLLGVLDYANLRFNGQTANVEAGKEEVFVLGEVTVSETNPVS</sequence>
<dbReference type="InterPro" id="IPR058531">
    <property type="entry name" value="Baseplate_J_M"/>
</dbReference>
<protein>
    <submittedName>
        <fullName evidence="4">Baseplate J/gp47 family protein</fullName>
    </submittedName>
</protein>
<dbReference type="Proteomes" id="UP000261140">
    <property type="component" value="Unassembled WGS sequence"/>
</dbReference>
<dbReference type="RefSeq" id="WP_117504983.1">
    <property type="nucleotide sequence ID" value="NZ_QVEQ01000003.1"/>
</dbReference>
<dbReference type="InterPro" id="IPR052399">
    <property type="entry name" value="Phage_Baseplate_Assmbl_Protein"/>
</dbReference>
<name>A0A3E2TAT6_9FIRM</name>
<dbReference type="PANTHER" id="PTHR37829">
    <property type="entry name" value="PHAGE-LIKE ELEMENT PBSX PROTEIN XKDT"/>
    <property type="match status" value="1"/>
</dbReference>
<feature type="domain" description="Baseplate J-like C-terminal" evidence="3">
    <location>
        <begin position="263"/>
        <end position="353"/>
    </location>
</feature>
<dbReference type="InterPro" id="IPR058530">
    <property type="entry name" value="Baseplate_J-like_C"/>
</dbReference>
<comment type="caution">
    <text evidence="4">The sequence shown here is derived from an EMBL/GenBank/DDBJ whole genome shotgun (WGS) entry which is preliminary data.</text>
</comment>
<organism evidence="4 5">
    <name type="scientific">Faecalibacterium prausnitzii</name>
    <dbReference type="NCBI Taxonomy" id="853"/>
    <lineage>
        <taxon>Bacteria</taxon>
        <taxon>Bacillati</taxon>
        <taxon>Bacillota</taxon>
        <taxon>Clostridia</taxon>
        <taxon>Eubacteriales</taxon>
        <taxon>Oscillospiraceae</taxon>
        <taxon>Faecalibacterium</taxon>
    </lineage>
</organism>
<dbReference type="AlphaFoldDB" id="A0A3E2TAT6"/>
<proteinExistence type="inferred from homology"/>
<dbReference type="EMBL" id="QVEQ01000003">
    <property type="protein sequence ID" value="RGB71808.1"/>
    <property type="molecule type" value="Genomic_DNA"/>
</dbReference>
<accession>A0A3E2TAT6</accession>
<dbReference type="PANTHER" id="PTHR37829:SF3">
    <property type="entry name" value="PROTEIN JAYE-RELATED"/>
    <property type="match status" value="1"/>
</dbReference>
<evidence type="ECO:0000256" key="1">
    <source>
        <dbReference type="ARBA" id="ARBA00038087"/>
    </source>
</evidence>
<dbReference type="Pfam" id="PF26078">
    <property type="entry name" value="Baseplate_J_M"/>
    <property type="match status" value="1"/>
</dbReference>
<evidence type="ECO:0000313" key="5">
    <source>
        <dbReference type="Proteomes" id="UP000261140"/>
    </source>
</evidence>
<comment type="similarity">
    <text evidence="1">Belongs to the Mu gp47/PBSX XkdT family.</text>
</comment>
<evidence type="ECO:0000259" key="2">
    <source>
        <dbReference type="Pfam" id="PF26078"/>
    </source>
</evidence>
<dbReference type="Pfam" id="PF26079">
    <property type="entry name" value="Baseplate_J_C"/>
    <property type="match status" value="1"/>
</dbReference>
<feature type="domain" description="Baseplate J-like central" evidence="2">
    <location>
        <begin position="179"/>
        <end position="255"/>
    </location>
</feature>